<gene>
    <name evidence="4" type="ORF">B0T18DRAFT_68052</name>
</gene>
<evidence type="ECO:0000259" key="3">
    <source>
        <dbReference type="Pfam" id="PF25053"/>
    </source>
</evidence>
<dbReference type="Gene3D" id="3.40.50.300">
    <property type="entry name" value="P-loop containing nucleotide triphosphate hydrolases"/>
    <property type="match status" value="1"/>
</dbReference>
<dbReference type="SUPFAM" id="SSF52540">
    <property type="entry name" value="P-loop containing nucleoside triphosphate hydrolases"/>
    <property type="match status" value="1"/>
</dbReference>
<reference evidence="4" key="1">
    <citation type="submission" date="2023-06" db="EMBL/GenBank/DDBJ databases">
        <title>Genome-scale phylogeny and comparative genomics of the fungal order Sordariales.</title>
        <authorList>
            <consortium name="Lawrence Berkeley National Laboratory"/>
            <person name="Hensen N."/>
            <person name="Bonometti L."/>
            <person name="Westerberg I."/>
            <person name="Brannstrom I.O."/>
            <person name="Guillou S."/>
            <person name="Cros-Aarteil S."/>
            <person name="Calhoun S."/>
            <person name="Haridas S."/>
            <person name="Kuo A."/>
            <person name="Mondo S."/>
            <person name="Pangilinan J."/>
            <person name="Riley R."/>
            <person name="LaButti K."/>
            <person name="Andreopoulos B."/>
            <person name="Lipzen A."/>
            <person name="Chen C."/>
            <person name="Yanf M."/>
            <person name="Daum C."/>
            <person name="Ng V."/>
            <person name="Clum A."/>
            <person name="Steindorff A."/>
            <person name="Ohm R."/>
            <person name="Martin F."/>
            <person name="Silar P."/>
            <person name="Natvig D."/>
            <person name="Lalanne C."/>
            <person name="Gautier V."/>
            <person name="Ament-velasquez S.L."/>
            <person name="Kruys A."/>
            <person name="Hutchinson M.I."/>
            <person name="Powell A.J."/>
            <person name="Barry K."/>
            <person name="Miller A.N."/>
            <person name="Grigoriev I.V."/>
            <person name="Debuchy R."/>
            <person name="Gladieux P."/>
            <person name="Thoren M.H."/>
            <person name="Johannesson H."/>
        </authorList>
    </citation>
    <scope>NUCLEOTIDE SEQUENCE</scope>
    <source>
        <strain evidence="4">SMH3187-1</strain>
    </source>
</reference>
<sequence>MDPSAAIGVAAGILQFACFSAKAIASIREVAKAGSTANNAQTLLLTKDLSDVAGQLDTTCDLGSTDHALALKEIVADCQQSCAKLTELLTALSLESATLQTANSKEPAARARWSLRGRLGFKKIEIGIKSIWKKEEIEELEMRIGKSRDQVMLRLQTLLVERQATIQLELSGFRSKSESDNLVLKDRLELVCQSISGLKAQFSSKTIDPQATAQSNDFQSLQATLNSLIQNAPTPEIRILRQLFYPSMNSRKQQIKPSQENTHSWILSEDSEEVEPRALMKYKDRLNERKLNFVMGLLRDREAKCREGRTRLITWLRSGDGVFHISGKAGSGKSTLMKMLINHPRTRRELEHWAGNNTLIISRFFFWRSGDELQNSLTGLYRSILFEVLKECPELIPLVFPAAYRVFSSQTRDNCIEEAFFEPEDIQRAFGRLVSGSLPLGYHFCLFIDGLDEYGEDGRDRLEHEKLARSLSAWSQQNSIKIVATSRPYVEFEAAFSPTRRIHLHDLVWFDIFSFAHDTFEKHRNFHRIEEDCDELSARVADNSDGVFLWAAITVRSLHSSITNQIDMPDLYQQLEDTPKELGALYQSLLELLSPRDRLRASKMLLMMYAFAKFNRVADPCVLSWVDEWDNPAFPLNAPPGPYSSEEYSQRVERVAAQIDGVTNGLLELSTARKYGCYVKSRLLGRYEADASFVQFYHRTIRDFVVTNPEMRATLAAHPEFAAERTFVRVFLSALWFSHHPVDFGLDLYALTKMVPQLPADMFSSFKRAWQLIGSRDKHHPSFIRPPWTDHILWTMNGPPSFNHWAVSAWVDLPDLELDRVVQDQRCDPSQRKWSLLLAAARWQKVKMVEKLILRGSSPNDEVAIVFFHDHAKRSSQTTRSSTTMWIAFCVHLVSSLEDWWVLCRAEEGFWGTVAELLIAEFRILELLLEAGANPEVYFKSILGLQDNPSTWRPGADVSLRQVVLWVGPLNQDRLMELMGRKPAFPTSESAVSGPSERHPWDYSEEFRVIEHSVTCGDETIEYGGPSSGKPRLALPLW</sequence>
<evidence type="ECO:0000259" key="2">
    <source>
        <dbReference type="Pfam" id="PF24883"/>
    </source>
</evidence>
<proteinExistence type="predicted"/>
<dbReference type="Proteomes" id="UP001172155">
    <property type="component" value="Unassembled WGS sequence"/>
</dbReference>
<dbReference type="Pfam" id="PF25053">
    <property type="entry name" value="DUF7791"/>
    <property type="match status" value="1"/>
</dbReference>
<dbReference type="EMBL" id="JAUKUD010000002">
    <property type="protein sequence ID" value="KAK0751418.1"/>
    <property type="molecule type" value="Genomic_DNA"/>
</dbReference>
<organism evidence="4 5">
    <name type="scientific">Schizothecium vesticola</name>
    <dbReference type="NCBI Taxonomy" id="314040"/>
    <lineage>
        <taxon>Eukaryota</taxon>
        <taxon>Fungi</taxon>
        <taxon>Dikarya</taxon>
        <taxon>Ascomycota</taxon>
        <taxon>Pezizomycotina</taxon>
        <taxon>Sordariomycetes</taxon>
        <taxon>Sordariomycetidae</taxon>
        <taxon>Sordariales</taxon>
        <taxon>Schizotheciaceae</taxon>
        <taxon>Schizothecium</taxon>
    </lineage>
</organism>
<accession>A0AA40F544</accession>
<dbReference type="Pfam" id="PF24883">
    <property type="entry name" value="NPHP3_N"/>
    <property type="match status" value="1"/>
</dbReference>
<dbReference type="AlphaFoldDB" id="A0AA40F544"/>
<dbReference type="InterPro" id="IPR027417">
    <property type="entry name" value="P-loop_NTPase"/>
</dbReference>
<evidence type="ECO:0008006" key="6">
    <source>
        <dbReference type="Google" id="ProtNLM"/>
    </source>
</evidence>
<evidence type="ECO:0000313" key="4">
    <source>
        <dbReference type="EMBL" id="KAK0751418.1"/>
    </source>
</evidence>
<feature type="domain" description="Nephrocystin 3-like N-terminal" evidence="2">
    <location>
        <begin position="313"/>
        <end position="487"/>
    </location>
</feature>
<feature type="domain" description="DUF7791" evidence="3">
    <location>
        <begin position="619"/>
        <end position="733"/>
    </location>
</feature>
<keyword evidence="1" id="KW-0677">Repeat</keyword>
<evidence type="ECO:0000256" key="1">
    <source>
        <dbReference type="ARBA" id="ARBA00022737"/>
    </source>
</evidence>
<evidence type="ECO:0000313" key="5">
    <source>
        <dbReference type="Proteomes" id="UP001172155"/>
    </source>
</evidence>
<dbReference type="PANTHER" id="PTHR10039:SF5">
    <property type="entry name" value="NACHT DOMAIN-CONTAINING PROTEIN"/>
    <property type="match status" value="1"/>
</dbReference>
<comment type="caution">
    <text evidence="4">The sequence shown here is derived from an EMBL/GenBank/DDBJ whole genome shotgun (WGS) entry which is preliminary data.</text>
</comment>
<keyword evidence="5" id="KW-1185">Reference proteome</keyword>
<dbReference type="InterPro" id="IPR056693">
    <property type="entry name" value="DUF7791"/>
</dbReference>
<dbReference type="InterPro" id="IPR056884">
    <property type="entry name" value="NPHP3-like_N"/>
</dbReference>
<protein>
    <recommendedName>
        <fullName evidence="6">NACHT domain-containing protein</fullName>
    </recommendedName>
</protein>
<name>A0AA40F544_9PEZI</name>
<dbReference type="PANTHER" id="PTHR10039">
    <property type="entry name" value="AMELOGENIN"/>
    <property type="match status" value="1"/>
</dbReference>